<dbReference type="InterPro" id="IPR037883">
    <property type="entry name" value="Knr4/Smi1-like_sf"/>
</dbReference>
<dbReference type="Pfam" id="PF09346">
    <property type="entry name" value="SMI1_KNR4"/>
    <property type="match status" value="1"/>
</dbReference>
<gene>
    <name evidence="2" type="ORF">Daura_24505</name>
</gene>
<evidence type="ECO:0000313" key="3">
    <source>
        <dbReference type="Proteomes" id="UP001058003"/>
    </source>
</evidence>
<organism evidence="2 3">
    <name type="scientific">Dactylosporangium aurantiacum</name>
    <dbReference type="NCBI Taxonomy" id="35754"/>
    <lineage>
        <taxon>Bacteria</taxon>
        <taxon>Bacillati</taxon>
        <taxon>Actinomycetota</taxon>
        <taxon>Actinomycetes</taxon>
        <taxon>Micromonosporales</taxon>
        <taxon>Micromonosporaceae</taxon>
        <taxon>Dactylosporangium</taxon>
    </lineage>
</organism>
<evidence type="ECO:0000259" key="1">
    <source>
        <dbReference type="SMART" id="SM00860"/>
    </source>
</evidence>
<reference evidence="2" key="1">
    <citation type="submission" date="2021-04" db="EMBL/GenBank/DDBJ databases">
        <title>Dactylosporangium aurantiacum NRRL B-8018 full assembly.</title>
        <authorList>
            <person name="Hartkoorn R.C."/>
            <person name="Beaudoing E."/>
            <person name="Hot D."/>
        </authorList>
    </citation>
    <scope>NUCLEOTIDE SEQUENCE</scope>
    <source>
        <strain evidence="2">NRRL B-8018</strain>
    </source>
</reference>
<dbReference type="InterPro" id="IPR018958">
    <property type="entry name" value="Knr4/Smi1-like_dom"/>
</dbReference>
<dbReference type="OrthoDB" id="159453at2"/>
<feature type="domain" description="Knr4/Smi1-like" evidence="1">
    <location>
        <begin position="75"/>
        <end position="191"/>
    </location>
</feature>
<dbReference type="SUPFAM" id="SSF160631">
    <property type="entry name" value="SMI1/KNR4-like"/>
    <property type="match status" value="1"/>
</dbReference>
<dbReference type="SMART" id="SM00860">
    <property type="entry name" value="SMI1_KNR4"/>
    <property type="match status" value="1"/>
</dbReference>
<accession>A0A9Q9IMT0</accession>
<dbReference type="Proteomes" id="UP001058003">
    <property type="component" value="Chromosome"/>
</dbReference>
<keyword evidence="3" id="KW-1185">Reference proteome</keyword>
<dbReference type="AlphaFoldDB" id="A0A9Q9IMT0"/>
<dbReference type="RefSeq" id="WP_052388568.1">
    <property type="nucleotide sequence ID" value="NZ_CP073767.1"/>
</dbReference>
<evidence type="ECO:0000313" key="2">
    <source>
        <dbReference type="EMBL" id="UWZ59042.1"/>
    </source>
</evidence>
<dbReference type="EMBL" id="CP073767">
    <property type="protein sequence ID" value="UWZ59042.1"/>
    <property type="molecule type" value="Genomic_DNA"/>
</dbReference>
<sequence length="247" mass="26617">MVDDGELVFEAVRARVAAGEYLDSMLGLPGVDVEGGGAFNYAPDGRLQRIHSRRDPGFRAARDAGTIPPLPPLTPATPEALRAVEDAAGAPLPALLRRCYLELGNGGFGPGYGLRPAGPGPRTLRPAALEWRWSLVEASLLLICDWGCGIASLIDLHDPDGPMWALDPNDSDAPEDALFQEEITFTEWLGRWAVDGTLHQPFAVRTAPTARPHVEEEAVYEPWSADWSDIDWDAGLDASAARNGGDR</sequence>
<protein>
    <recommendedName>
        <fullName evidence="1">Knr4/Smi1-like domain-containing protein</fullName>
    </recommendedName>
</protein>
<proteinExistence type="predicted"/>
<name>A0A9Q9IMT0_9ACTN</name>
<dbReference type="KEGG" id="daur:Daura_24505"/>